<dbReference type="InterPro" id="IPR032466">
    <property type="entry name" value="Metal_Hydrolase"/>
</dbReference>
<evidence type="ECO:0000313" key="3">
    <source>
        <dbReference type="Proteomes" id="UP000321595"/>
    </source>
</evidence>
<dbReference type="RefSeq" id="WP_146961767.1">
    <property type="nucleotide sequence ID" value="NZ_CP042467.1"/>
</dbReference>
<dbReference type="KEGG" id="bbae:FRD01_17055"/>
<dbReference type="PROSITE" id="PS51257">
    <property type="entry name" value="PROKAR_LIPOPROTEIN"/>
    <property type="match status" value="1"/>
</dbReference>
<keyword evidence="1" id="KW-0732">Signal</keyword>
<feature type="signal peptide" evidence="1">
    <location>
        <begin position="1"/>
        <end position="18"/>
    </location>
</feature>
<feature type="chain" id="PRO_5022941739" evidence="1">
    <location>
        <begin position="19"/>
        <end position="739"/>
    </location>
</feature>
<dbReference type="AlphaFoldDB" id="A0A5B8XUS0"/>
<sequence>MKNRQFYKILLCALGVLAAGCVDTVESVPPGELIFDSAPPEAVFEFANACVRIEHKGELLTRDGERYEWGGEGTPFLMRASDLGTYLFYDDERGYLLLDLEGVEAGAEYLKRRTELESDITRVDDSFVSPAEWQLEVSDQVSNAFNIRRRQSNFYMGPEPIAVEPVPLKLIEAEGCATFPELSLDATGTPAKTKFEDGDLFGFVDAHSHILSNFGFGGGGIFHGAPFHRLGVEHALGSCEQFHGEDGRADFLGAGDQVDQTEIISLLSTGLLPEPSHTTDGWPTFTDWPSTEHITHQTQYYIWLKRAWMAGMRLVVQHAVSNEVFCDLMADTGFQPVRWDCRDMLNVDRQIEEVRVMERYIDAQEGGPGKGWFRVVESPEDARAVIAEGKLAVILGIEVPNLFECYLTRRPDDPICDRDHIEAQLDEYYAKGIRAIFPNHKYDNAFTPGDGHRGIVELGNFVQTAHYSNFVQDCPDVPTTFDYGPVQFGGINEPREDYLAPAPNELLEFSMSPLRDLLPYLQLLQEPALEGDWCQAGGLTEAGRDLIRGIMERGMIPEIDHLPRRTYVEVFEMLEEANYPAAATHGNTNRGKLYEIGGLSIAGISRCSTGEPGSLMRGFRAQKGEIDAAGAYPGLGFGFDFNGMATMPRPRFGDLANCGEQQSNPVEYPFVSFDGAVEFTQPLVGERVVDFNTEGMVHIGLVAELLEDARRDGATDEDFELIFRSAEAYIRMWEKASLK</sequence>
<keyword evidence="3" id="KW-1185">Reference proteome</keyword>
<dbReference type="Gene3D" id="3.20.20.140">
    <property type="entry name" value="Metal-dependent hydrolases"/>
    <property type="match status" value="1"/>
</dbReference>
<dbReference type="SUPFAM" id="SSF51556">
    <property type="entry name" value="Metallo-dependent hydrolases"/>
    <property type="match status" value="1"/>
</dbReference>
<protein>
    <submittedName>
        <fullName evidence="2">Uncharacterized protein</fullName>
    </submittedName>
</protein>
<dbReference type="OrthoDB" id="2479530at2"/>
<name>A0A5B8XUS0_9DELT</name>
<organism evidence="2 3">
    <name type="scientific">Microvenator marinus</name>
    <dbReference type="NCBI Taxonomy" id="2600177"/>
    <lineage>
        <taxon>Bacteria</taxon>
        <taxon>Deltaproteobacteria</taxon>
        <taxon>Bradymonadales</taxon>
        <taxon>Microvenatoraceae</taxon>
        <taxon>Microvenator</taxon>
    </lineage>
</organism>
<evidence type="ECO:0000256" key="1">
    <source>
        <dbReference type="SAM" id="SignalP"/>
    </source>
</evidence>
<reference evidence="2 3" key="1">
    <citation type="submission" date="2019-08" db="EMBL/GenBank/DDBJ databases">
        <authorList>
            <person name="Liang Q."/>
        </authorList>
    </citation>
    <scope>NUCLEOTIDE SEQUENCE [LARGE SCALE GENOMIC DNA]</scope>
    <source>
        <strain evidence="2 3">V1718</strain>
    </source>
</reference>
<accession>A0A5B8XUS0</accession>
<dbReference type="EMBL" id="CP042467">
    <property type="protein sequence ID" value="QED28917.1"/>
    <property type="molecule type" value="Genomic_DNA"/>
</dbReference>
<dbReference type="Proteomes" id="UP000321595">
    <property type="component" value="Chromosome"/>
</dbReference>
<evidence type="ECO:0000313" key="2">
    <source>
        <dbReference type="EMBL" id="QED28917.1"/>
    </source>
</evidence>
<gene>
    <name evidence="2" type="ORF">FRD01_17055</name>
</gene>
<proteinExistence type="predicted"/>